<evidence type="ECO:0008006" key="3">
    <source>
        <dbReference type="Google" id="ProtNLM"/>
    </source>
</evidence>
<dbReference type="EMBL" id="BAAANT010000004">
    <property type="protein sequence ID" value="GAA2133706.1"/>
    <property type="molecule type" value="Genomic_DNA"/>
</dbReference>
<proteinExistence type="predicted"/>
<evidence type="ECO:0000313" key="2">
    <source>
        <dbReference type="Proteomes" id="UP001422759"/>
    </source>
</evidence>
<organism evidence="1 2">
    <name type="scientific">Kitasatospora kazusensis</name>
    <dbReference type="NCBI Taxonomy" id="407974"/>
    <lineage>
        <taxon>Bacteria</taxon>
        <taxon>Bacillati</taxon>
        <taxon>Actinomycetota</taxon>
        <taxon>Actinomycetes</taxon>
        <taxon>Kitasatosporales</taxon>
        <taxon>Streptomycetaceae</taxon>
        <taxon>Kitasatospora</taxon>
    </lineage>
</organism>
<evidence type="ECO:0000313" key="1">
    <source>
        <dbReference type="EMBL" id="GAA2133706.1"/>
    </source>
</evidence>
<protein>
    <recommendedName>
        <fullName evidence="3">Acyl carrier protein</fullName>
    </recommendedName>
</protein>
<dbReference type="Proteomes" id="UP001422759">
    <property type="component" value="Unassembled WGS sequence"/>
</dbReference>
<comment type="caution">
    <text evidence="1">The sequence shown here is derived from an EMBL/GenBank/DDBJ whole genome shotgun (WGS) entry which is preliminary data.</text>
</comment>
<accession>A0ABP5KQA5</accession>
<dbReference type="RefSeq" id="WP_344461148.1">
    <property type="nucleotide sequence ID" value="NZ_BAAANT010000004.1"/>
</dbReference>
<sequence>MTTTAAFDRQAVVELLAAYHGRPAADQPEEIDSIELAWLIHQVEQTHQVELDLDDDQLTRMSGVAGAVEVLAEILAAAPATDGPRDG</sequence>
<name>A0ABP5KQA5_9ACTN</name>
<gene>
    <name evidence="1" type="ORF">GCM10009760_10160</name>
</gene>
<reference evidence="2" key="1">
    <citation type="journal article" date="2019" name="Int. J. Syst. Evol. Microbiol.">
        <title>The Global Catalogue of Microorganisms (GCM) 10K type strain sequencing project: providing services to taxonomists for standard genome sequencing and annotation.</title>
        <authorList>
            <consortium name="The Broad Institute Genomics Platform"/>
            <consortium name="The Broad Institute Genome Sequencing Center for Infectious Disease"/>
            <person name="Wu L."/>
            <person name="Ma J."/>
        </authorList>
    </citation>
    <scope>NUCLEOTIDE SEQUENCE [LARGE SCALE GENOMIC DNA]</scope>
    <source>
        <strain evidence="2">JCM 14560</strain>
    </source>
</reference>
<keyword evidence="2" id="KW-1185">Reference proteome</keyword>